<dbReference type="AlphaFoldDB" id="A0A1H5SW25"/>
<evidence type="ECO:0000313" key="2">
    <source>
        <dbReference type="EMBL" id="SEF54730.1"/>
    </source>
</evidence>
<feature type="transmembrane region" description="Helical" evidence="1">
    <location>
        <begin position="7"/>
        <end position="28"/>
    </location>
</feature>
<organism evidence="2 3">
    <name type="scientific">Nitrosomonas ureae</name>
    <dbReference type="NCBI Taxonomy" id="44577"/>
    <lineage>
        <taxon>Bacteria</taxon>
        <taxon>Pseudomonadati</taxon>
        <taxon>Pseudomonadota</taxon>
        <taxon>Betaproteobacteria</taxon>
        <taxon>Nitrosomonadales</taxon>
        <taxon>Nitrosomonadaceae</taxon>
        <taxon>Nitrosomonas</taxon>
    </lineage>
</organism>
<name>A0A1H5SW25_9PROT</name>
<dbReference type="RefSeq" id="WP_103965597.1">
    <property type="nucleotide sequence ID" value="NZ_FNUX01000003.1"/>
</dbReference>
<dbReference type="EMBL" id="FNUX01000003">
    <property type="protein sequence ID" value="SEF54730.1"/>
    <property type="molecule type" value="Genomic_DNA"/>
</dbReference>
<sequence length="64" mass="7056">MTTNQIFTITALVISGVFFGILFMVGLPQSILEWVITDGALAVILYISYLAIGVFKGTSTRRMR</sequence>
<keyword evidence="1" id="KW-1133">Transmembrane helix</keyword>
<feature type="transmembrane region" description="Helical" evidence="1">
    <location>
        <begin position="34"/>
        <end position="55"/>
    </location>
</feature>
<evidence type="ECO:0000256" key="1">
    <source>
        <dbReference type="SAM" id="Phobius"/>
    </source>
</evidence>
<evidence type="ECO:0000313" key="3">
    <source>
        <dbReference type="Proteomes" id="UP000236753"/>
    </source>
</evidence>
<reference evidence="2 3" key="1">
    <citation type="submission" date="2016-10" db="EMBL/GenBank/DDBJ databases">
        <authorList>
            <person name="de Groot N.N."/>
        </authorList>
    </citation>
    <scope>NUCLEOTIDE SEQUENCE [LARGE SCALE GENOMIC DNA]</scope>
    <source>
        <strain evidence="2 3">Nm13</strain>
    </source>
</reference>
<protein>
    <submittedName>
        <fullName evidence="2">Uncharacterized protein</fullName>
    </submittedName>
</protein>
<proteinExistence type="predicted"/>
<dbReference type="Proteomes" id="UP000236753">
    <property type="component" value="Unassembled WGS sequence"/>
</dbReference>
<gene>
    <name evidence="2" type="ORF">SAMN05216334_103118</name>
</gene>
<keyword evidence="1" id="KW-0472">Membrane</keyword>
<keyword evidence="1" id="KW-0812">Transmembrane</keyword>
<accession>A0A1H5SW25</accession>
<dbReference type="OrthoDB" id="8549376at2"/>